<evidence type="ECO:0000313" key="2">
    <source>
        <dbReference type="Proteomes" id="UP001151752"/>
    </source>
</evidence>
<accession>A0A9Q0PXX5</accession>
<gene>
    <name evidence="1" type="ORF">OIU74_015395</name>
</gene>
<sequence>MTLLKKKTVKKLRKRITKMQRMDGGMDETTTMTKRQRMKTRAPWYPLGFVFVMVLKINAKMSTCIFYWAILSKALSLYSPNRSHLLNFCPLPLFFPKAFYPNRRSHTSIRWFWSGSIVIVMGGRLPNPAFLKSDEQNLCKIIYKKSSGKTSITPAKSLLACKSVEVHESTLIRVLHNYN</sequence>
<protein>
    <submittedName>
        <fullName evidence="1">Uncharacterized protein</fullName>
    </submittedName>
</protein>
<dbReference type="EMBL" id="JAPFFM010000017">
    <property type="protein sequence ID" value="KAJ6696476.1"/>
    <property type="molecule type" value="Genomic_DNA"/>
</dbReference>
<reference evidence="1" key="2">
    <citation type="journal article" date="2023" name="Int. J. Mol. Sci.">
        <title>De Novo Assembly and Annotation of 11 Diverse Shrub Willow (Salix) Genomes Reveals Novel Gene Organization in Sex-Linked Regions.</title>
        <authorList>
            <person name="Hyden B."/>
            <person name="Feng K."/>
            <person name="Yates T.B."/>
            <person name="Jawdy S."/>
            <person name="Cereghino C."/>
            <person name="Smart L.B."/>
            <person name="Muchero W."/>
        </authorList>
    </citation>
    <scope>NUCLEOTIDE SEQUENCE</scope>
    <source>
        <tissue evidence="1">Shoot tip</tissue>
    </source>
</reference>
<dbReference type="AlphaFoldDB" id="A0A9Q0PXX5"/>
<proteinExistence type="predicted"/>
<keyword evidence="2" id="KW-1185">Reference proteome</keyword>
<dbReference type="Proteomes" id="UP001151752">
    <property type="component" value="Chromosome 3"/>
</dbReference>
<comment type="caution">
    <text evidence="1">The sequence shown here is derived from an EMBL/GenBank/DDBJ whole genome shotgun (WGS) entry which is preliminary data.</text>
</comment>
<reference evidence="1" key="1">
    <citation type="submission" date="2022-11" db="EMBL/GenBank/DDBJ databases">
        <authorList>
            <person name="Hyden B.L."/>
            <person name="Feng K."/>
            <person name="Yates T."/>
            <person name="Jawdy S."/>
            <person name="Smart L.B."/>
            <person name="Muchero W."/>
        </authorList>
    </citation>
    <scope>NUCLEOTIDE SEQUENCE</scope>
    <source>
        <tissue evidence="1">Shoot tip</tissue>
    </source>
</reference>
<evidence type="ECO:0000313" key="1">
    <source>
        <dbReference type="EMBL" id="KAJ6696476.1"/>
    </source>
</evidence>
<organism evidence="1 2">
    <name type="scientific">Salix koriyanagi</name>
    <dbReference type="NCBI Taxonomy" id="2511006"/>
    <lineage>
        <taxon>Eukaryota</taxon>
        <taxon>Viridiplantae</taxon>
        <taxon>Streptophyta</taxon>
        <taxon>Embryophyta</taxon>
        <taxon>Tracheophyta</taxon>
        <taxon>Spermatophyta</taxon>
        <taxon>Magnoliopsida</taxon>
        <taxon>eudicotyledons</taxon>
        <taxon>Gunneridae</taxon>
        <taxon>Pentapetalae</taxon>
        <taxon>rosids</taxon>
        <taxon>fabids</taxon>
        <taxon>Malpighiales</taxon>
        <taxon>Salicaceae</taxon>
        <taxon>Saliceae</taxon>
        <taxon>Salix</taxon>
    </lineage>
</organism>
<name>A0A9Q0PXX5_9ROSI</name>